<keyword evidence="2" id="KW-0418">Kinase</keyword>
<dbReference type="EMBL" id="JAXIVS010000025">
    <property type="protein sequence ID" value="MDY7232964.1"/>
    <property type="molecule type" value="Genomic_DNA"/>
</dbReference>
<reference evidence="2 3" key="1">
    <citation type="submission" date="2023-12" db="EMBL/GenBank/DDBJ databases">
        <title>the genome sequence of Hyalangium sp. s54d21.</title>
        <authorList>
            <person name="Zhang X."/>
        </authorList>
    </citation>
    <scope>NUCLEOTIDE SEQUENCE [LARGE SCALE GENOMIC DNA]</scope>
    <source>
        <strain evidence="3">s54d21</strain>
    </source>
</reference>
<dbReference type="EC" id="2.7.11.1" evidence="2"/>
<feature type="domain" description="Protein kinase" evidence="1">
    <location>
        <begin position="19"/>
        <end position="284"/>
    </location>
</feature>
<dbReference type="InterPro" id="IPR011009">
    <property type="entry name" value="Kinase-like_dom_sf"/>
</dbReference>
<dbReference type="InterPro" id="IPR045269">
    <property type="entry name" value="Atg1-like"/>
</dbReference>
<dbReference type="Gene3D" id="1.10.510.10">
    <property type="entry name" value="Transferase(Phosphotransferase) domain 1"/>
    <property type="match status" value="1"/>
</dbReference>
<sequence>MTIPAGPRFPPFGESIGRWRLLKCAGHGTFGIVFRVQRIDAPGTVAALKIARESRDPRFEREAKLLDTARSPHLPRLLDKGEWLLSSGQSYSYLVMEWVEGLPLYVMQRETGLTNASAARALAHVAYALAELHRLGGVHRDVKGDNVLVNADGTAVLVDLGAAWHVGAHPLTDTVIPPGTEAYRSPELLRFRRQFRHDPEARYPSCPADDLYALGVMAYRLVTGTYPGPRTDPDISSAEPPRFLPPGALATVRPELERLILRMLSREREARGTAGELADALSRVSTGLEAATPIGVSPSVMETQKTARPGPRFWQVSRTARRLVVLGGCAAVALLMVLPTRGGQHEAPLYVAAAPEQLMDDDRDGGTVGLGEELLASVTRDVPFSGAPTAALALPMPKVPFKGQKKPPCNPLSEREIIGACWVVMELKPPCAKAGFEHDGKCVIPTAELPRPPTSDKP</sequence>
<keyword evidence="3" id="KW-1185">Reference proteome</keyword>
<evidence type="ECO:0000259" key="1">
    <source>
        <dbReference type="PROSITE" id="PS50011"/>
    </source>
</evidence>
<proteinExistence type="predicted"/>
<protein>
    <submittedName>
        <fullName evidence="2">Serine/threonine-protein kinase</fullName>
        <ecNumber evidence="2">2.7.11.1</ecNumber>
    </submittedName>
</protein>
<dbReference type="GO" id="GO:0004674">
    <property type="term" value="F:protein serine/threonine kinase activity"/>
    <property type="evidence" value="ECO:0007669"/>
    <property type="project" value="UniProtKB-EC"/>
</dbReference>
<dbReference type="Pfam" id="PF00069">
    <property type="entry name" value="Pkinase"/>
    <property type="match status" value="1"/>
</dbReference>
<dbReference type="PANTHER" id="PTHR24348">
    <property type="entry name" value="SERINE/THREONINE-PROTEIN KINASE UNC-51-RELATED"/>
    <property type="match status" value="1"/>
</dbReference>
<name>A0ABU5HJ96_9BACT</name>
<dbReference type="InterPro" id="IPR000719">
    <property type="entry name" value="Prot_kinase_dom"/>
</dbReference>
<dbReference type="Proteomes" id="UP001291309">
    <property type="component" value="Unassembled WGS sequence"/>
</dbReference>
<dbReference type="Gene3D" id="3.30.200.20">
    <property type="entry name" value="Phosphorylase Kinase, domain 1"/>
    <property type="match status" value="1"/>
</dbReference>
<dbReference type="CDD" id="cd14014">
    <property type="entry name" value="STKc_PknB_like"/>
    <property type="match status" value="1"/>
</dbReference>
<dbReference type="SMART" id="SM00220">
    <property type="entry name" value="S_TKc"/>
    <property type="match status" value="1"/>
</dbReference>
<organism evidence="2 3">
    <name type="scientific">Hyalangium rubrum</name>
    <dbReference type="NCBI Taxonomy" id="3103134"/>
    <lineage>
        <taxon>Bacteria</taxon>
        <taxon>Pseudomonadati</taxon>
        <taxon>Myxococcota</taxon>
        <taxon>Myxococcia</taxon>
        <taxon>Myxococcales</taxon>
        <taxon>Cystobacterineae</taxon>
        <taxon>Archangiaceae</taxon>
        <taxon>Hyalangium</taxon>
    </lineage>
</organism>
<evidence type="ECO:0000313" key="3">
    <source>
        <dbReference type="Proteomes" id="UP001291309"/>
    </source>
</evidence>
<keyword evidence="2" id="KW-0808">Transferase</keyword>
<dbReference type="SUPFAM" id="SSF56112">
    <property type="entry name" value="Protein kinase-like (PK-like)"/>
    <property type="match status" value="1"/>
</dbReference>
<accession>A0ABU5HJ96</accession>
<dbReference type="RefSeq" id="WP_321551677.1">
    <property type="nucleotide sequence ID" value="NZ_JAXIVS010000025.1"/>
</dbReference>
<gene>
    <name evidence="2" type="ORF">SYV04_41645</name>
</gene>
<evidence type="ECO:0000313" key="2">
    <source>
        <dbReference type="EMBL" id="MDY7232964.1"/>
    </source>
</evidence>
<dbReference type="PROSITE" id="PS50011">
    <property type="entry name" value="PROTEIN_KINASE_DOM"/>
    <property type="match status" value="1"/>
</dbReference>
<comment type="caution">
    <text evidence="2">The sequence shown here is derived from an EMBL/GenBank/DDBJ whole genome shotgun (WGS) entry which is preliminary data.</text>
</comment>